<dbReference type="InterPro" id="IPR015943">
    <property type="entry name" value="WD40/YVTN_repeat-like_dom_sf"/>
</dbReference>
<dbReference type="SMART" id="SM00320">
    <property type="entry name" value="WD40"/>
    <property type="match status" value="2"/>
</dbReference>
<protein>
    <recommendedName>
        <fullName evidence="5">WDR36/Utp21 C-terminal domain-containing protein</fullName>
    </recommendedName>
</protein>
<dbReference type="PROSITE" id="PS50294">
    <property type="entry name" value="WD_REPEATS_REGION"/>
    <property type="match status" value="1"/>
</dbReference>
<dbReference type="EnsemblPlants" id="Kaladp0868s0041.1.v1.1">
    <property type="protein sequence ID" value="Kaladp0868s0041.1.v1.1"/>
    <property type="gene ID" value="Kaladp0868s0041.v1.1"/>
</dbReference>
<evidence type="ECO:0000313" key="6">
    <source>
        <dbReference type="EnsemblPlants" id="Kaladp0868s0041.1.v1.1"/>
    </source>
</evidence>
<reference evidence="6" key="1">
    <citation type="submission" date="2021-01" db="UniProtKB">
        <authorList>
            <consortium name="EnsemblPlants"/>
        </authorList>
    </citation>
    <scope>IDENTIFICATION</scope>
</reference>
<evidence type="ECO:0000256" key="4">
    <source>
        <dbReference type="SAM" id="MobiDB-lite"/>
    </source>
</evidence>
<keyword evidence="7" id="KW-1185">Reference proteome</keyword>
<dbReference type="InterPro" id="IPR036322">
    <property type="entry name" value="WD40_repeat_dom_sf"/>
</dbReference>
<evidence type="ECO:0000256" key="3">
    <source>
        <dbReference type="PROSITE-ProRule" id="PRU00221"/>
    </source>
</evidence>
<dbReference type="PANTHER" id="PTHR22840:SF12">
    <property type="entry name" value="WD REPEAT-CONTAINING PROTEIN 36"/>
    <property type="match status" value="1"/>
</dbReference>
<dbReference type="GO" id="GO:0034388">
    <property type="term" value="C:Pwp2p-containing subcomplex of 90S preribosome"/>
    <property type="evidence" value="ECO:0007669"/>
    <property type="project" value="TreeGrafter"/>
</dbReference>
<sequence>MVKIAYHRSNGILATVSDDLIIRLFDVVAVRMVRKFEGHSDRITDICFSEDGKWLLSSSMDGTLRIWDVILARQIDAIQVDVPITALSMSPNMDVLATTHVDQNGIYLWVNQAMFSGSSSVDSFANGQEIASVKLPSISSLYGQHHEHSNGSLAKLSESVKSPVAIFDQNIPGLITLSLLPKSQWQSLINLDIIKLRNKPTEPPKKPEKAPFFLTSVPSLGGEIVFKPNEISRDGSSGQDDENKSNNKSFELPPSRFVQLLRSSAESKKFAAFTDFIKGLSPSSLDMELRMLQIIDDEDQQEPESRPEMSLIELLLDYFIQELSSKNNFEFTQAVVRLFLKIHGETIRRQPVLQVKARKLLDVQTAVWQRIDKLFQSSRCMLTFLSNSQVL</sequence>
<dbReference type="Pfam" id="PF25168">
    <property type="entry name" value="Beta-prop_WDR36-Utp21_2nd"/>
    <property type="match status" value="1"/>
</dbReference>
<dbReference type="GO" id="GO:0032040">
    <property type="term" value="C:small-subunit processome"/>
    <property type="evidence" value="ECO:0007669"/>
    <property type="project" value="InterPro"/>
</dbReference>
<dbReference type="AlphaFoldDB" id="A0A7N1A9E4"/>
<dbReference type="Gene3D" id="2.130.10.10">
    <property type="entry name" value="YVTN repeat-like/Quinoprotein amine dehydrogenase"/>
    <property type="match status" value="1"/>
</dbReference>
<feature type="region of interest" description="Disordered" evidence="4">
    <location>
        <begin position="228"/>
        <end position="251"/>
    </location>
</feature>
<dbReference type="Pfam" id="PF04192">
    <property type="entry name" value="Utp21"/>
    <property type="match status" value="1"/>
</dbReference>
<proteinExistence type="predicted"/>
<evidence type="ECO:0000259" key="5">
    <source>
        <dbReference type="Pfam" id="PF04192"/>
    </source>
</evidence>
<evidence type="ECO:0000256" key="2">
    <source>
        <dbReference type="ARBA" id="ARBA00022737"/>
    </source>
</evidence>
<dbReference type="PANTHER" id="PTHR22840">
    <property type="entry name" value="WD REPEAT-CONTAINING PROTEIN 36"/>
    <property type="match status" value="1"/>
</dbReference>
<dbReference type="GO" id="GO:0006364">
    <property type="term" value="P:rRNA processing"/>
    <property type="evidence" value="ECO:0007669"/>
    <property type="project" value="InterPro"/>
</dbReference>
<evidence type="ECO:0000256" key="1">
    <source>
        <dbReference type="ARBA" id="ARBA00022574"/>
    </source>
</evidence>
<name>A0A7N1A9E4_KALFE</name>
<feature type="domain" description="WDR36/Utp21 C-terminal" evidence="5">
    <location>
        <begin position="173"/>
        <end position="386"/>
    </location>
</feature>
<dbReference type="PROSITE" id="PS50082">
    <property type="entry name" value="WD_REPEATS_2"/>
    <property type="match status" value="1"/>
</dbReference>
<dbReference type="InterPro" id="IPR007319">
    <property type="entry name" value="WDR36/Utp21_C"/>
</dbReference>
<feature type="repeat" description="WD" evidence="3">
    <location>
        <begin position="36"/>
        <end position="69"/>
    </location>
</feature>
<evidence type="ECO:0000313" key="7">
    <source>
        <dbReference type="Proteomes" id="UP000594263"/>
    </source>
</evidence>
<dbReference type="Proteomes" id="UP000594263">
    <property type="component" value="Unplaced"/>
</dbReference>
<organism evidence="6 7">
    <name type="scientific">Kalanchoe fedtschenkoi</name>
    <name type="common">Lavender scallops</name>
    <name type="synonym">South American air plant</name>
    <dbReference type="NCBI Taxonomy" id="63787"/>
    <lineage>
        <taxon>Eukaryota</taxon>
        <taxon>Viridiplantae</taxon>
        <taxon>Streptophyta</taxon>
        <taxon>Embryophyta</taxon>
        <taxon>Tracheophyta</taxon>
        <taxon>Spermatophyta</taxon>
        <taxon>Magnoliopsida</taxon>
        <taxon>eudicotyledons</taxon>
        <taxon>Gunneridae</taxon>
        <taxon>Pentapetalae</taxon>
        <taxon>Saxifragales</taxon>
        <taxon>Crassulaceae</taxon>
        <taxon>Kalanchoe</taxon>
    </lineage>
</organism>
<dbReference type="Gramene" id="Kaladp0868s0041.1.v1.1">
    <property type="protein sequence ID" value="Kaladp0868s0041.1.v1.1"/>
    <property type="gene ID" value="Kaladp0868s0041.v1.1"/>
</dbReference>
<keyword evidence="2" id="KW-0677">Repeat</keyword>
<dbReference type="InterPro" id="IPR001680">
    <property type="entry name" value="WD40_rpt"/>
</dbReference>
<keyword evidence="1 3" id="KW-0853">WD repeat</keyword>
<accession>A0A7N1A9E4</accession>
<dbReference type="SUPFAM" id="SSF50978">
    <property type="entry name" value="WD40 repeat-like"/>
    <property type="match status" value="1"/>
</dbReference>
<dbReference type="OMA" id="PMEIACE"/>
<dbReference type="InterPro" id="IPR019775">
    <property type="entry name" value="WD40_repeat_CS"/>
</dbReference>
<dbReference type="PROSITE" id="PS00678">
    <property type="entry name" value="WD_REPEATS_1"/>
    <property type="match status" value="1"/>
</dbReference>